<dbReference type="eggNOG" id="COG2954">
    <property type="taxonomic scope" value="Bacteria"/>
</dbReference>
<evidence type="ECO:0000313" key="1">
    <source>
        <dbReference type="EMBL" id="AFK06772.1"/>
    </source>
</evidence>
<proteinExistence type="predicted"/>
<dbReference type="KEGG" id="mpg:Theba_1067"/>
<gene>
    <name evidence="1" type="ORF">Theba_1067</name>
</gene>
<sequence length="198" mass="23247">MLEIERKFLFKTKIPEEVIEEATRHLLIVQWYLNPPDRRRIRISVDESDIYVVQTLKSGSGLIREEIEKRVDLSLIIQMRKELRVSRAVMKSRHVYKRNEIEGVVDWYFLPRIGYVLEVETSDPETVLPDPWNYWPLPRDSFEEVTENRSYTARSISVSINSIAGIIPERIESISDHQISEFRRLLQPIYGDSGGIDS</sequence>
<dbReference type="HOGENOM" id="CLU_1376758_0_0_0"/>
<dbReference type="AlphaFoldDB" id="I2F4B9"/>
<name>I2F4B9_9BACT</name>
<accession>I2F4B9</accession>
<protein>
    <recommendedName>
        <fullName evidence="3">CYTH domain-containing protein</fullName>
    </recommendedName>
</protein>
<dbReference type="SUPFAM" id="SSF55154">
    <property type="entry name" value="CYTH-like phosphatases"/>
    <property type="match status" value="1"/>
</dbReference>
<evidence type="ECO:0000313" key="2">
    <source>
        <dbReference type="Proteomes" id="UP000002881"/>
    </source>
</evidence>
<dbReference type="Proteomes" id="UP000002881">
    <property type="component" value="Chromosome"/>
</dbReference>
<keyword evidence="2" id="KW-1185">Reference proteome</keyword>
<dbReference type="EMBL" id="CP003532">
    <property type="protein sequence ID" value="AFK06772.1"/>
    <property type="molecule type" value="Genomic_DNA"/>
</dbReference>
<organism evidence="1 2">
    <name type="scientific">Mesotoga prima MesG1.Ag.4.2</name>
    <dbReference type="NCBI Taxonomy" id="660470"/>
    <lineage>
        <taxon>Bacteria</taxon>
        <taxon>Thermotogati</taxon>
        <taxon>Thermotogota</taxon>
        <taxon>Thermotogae</taxon>
        <taxon>Kosmotogales</taxon>
        <taxon>Kosmotogaceae</taxon>
        <taxon>Mesotoga</taxon>
    </lineage>
</organism>
<reference evidence="1 2" key="1">
    <citation type="journal article" date="2012" name="Genome Biol. Evol.">
        <title>Genome Sequence of the Mesophilic Thermotogales Bacterium Mesotoga prima MesG1.Ag.4.2 Reveals the Largest Thermotogales Genome To Date.</title>
        <authorList>
            <person name="Zhaxybayeva O."/>
            <person name="Swithers K.S."/>
            <person name="Foght J."/>
            <person name="Green A.G."/>
            <person name="Bruce D."/>
            <person name="Detter C."/>
            <person name="Han S."/>
            <person name="Teshima H."/>
            <person name="Han J."/>
            <person name="Woyke T."/>
            <person name="Pitluck S."/>
            <person name="Nolan M."/>
            <person name="Ivanova N."/>
            <person name="Pati A."/>
            <person name="Land M.L."/>
            <person name="Dlutek M."/>
            <person name="Doolittle W.F."/>
            <person name="Noll K.M."/>
            <person name="Nesbo C.L."/>
        </authorList>
    </citation>
    <scope>NUCLEOTIDE SEQUENCE [LARGE SCALE GENOMIC DNA]</scope>
    <source>
        <strain evidence="2">mesG1.Ag.4.2</strain>
    </source>
</reference>
<dbReference type="InterPro" id="IPR033469">
    <property type="entry name" value="CYTH-like_dom_sf"/>
</dbReference>
<dbReference type="Gene3D" id="2.40.320.10">
    <property type="entry name" value="Hypothetical Protein Pfu-838710-001"/>
    <property type="match status" value="1"/>
</dbReference>
<dbReference type="RefSeq" id="WP_014730770.1">
    <property type="nucleotide sequence ID" value="NC_017934.1"/>
</dbReference>
<evidence type="ECO:0008006" key="3">
    <source>
        <dbReference type="Google" id="ProtNLM"/>
    </source>
</evidence>
<dbReference type="GeneID" id="87106897"/>
<dbReference type="STRING" id="660470.Theba_1067"/>